<keyword evidence="1" id="KW-0812">Transmembrane</keyword>
<organism evidence="2 3">
    <name type="scientific">Aspergillus luchuensis (strain CBS 106.47)</name>
    <dbReference type="NCBI Taxonomy" id="1137211"/>
    <lineage>
        <taxon>Eukaryota</taxon>
        <taxon>Fungi</taxon>
        <taxon>Dikarya</taxon>
        <taxon>Ascomycota</taxon>
        <taxon>Pezizomycotina</taxon>
        <taxon>Eurotiomycetes</taxon>
        <taxon>Eurotiomycetidae</taxon>
        <taxon>Eurotiales</taxon>
        <taxon>Aspergillaceae</taxon>
        <taxon>Aspergillus</taxon>
        <taxon>Aspergillus subgen. Circumdati</taxon>
    </lineage>
</organism>
<evidence type="ECO:0000313" key="2">
    <source>
        <dbReference type="EMBL" id="OJZ83420.1"/>
    </source>
</evidence>
<keyword evidence="1" id="KW-1133">Transmembrane helix</keyword>
<accession>A0A1M3T9K1</accession>
<feature type="transmembrane region" description="Helical" evidence="1">
    <location>
        <begin position="34"/>
        <end position="51"/>
    </location>
</feature>
<keyword evidence="1" id="KW-0472">Membrane</keyword>
<dbReference type="VEuPathDB" id="FungiDB:ASPFODRAFT_318153"/>
<gene>
    <name evidence="2" type="ORF">ASPFODRAFT_318153</name>
</gene>
<feature type="transmembrane region" description="Helical" evidence="1">
    <location>
        <begin position="7"/>
        <end position="28"/>
    </location>
</feature>
<reference evidence="3" key="1">
    <citation type="journal article" date="2017" name="Genome Biol.">
        <title>Comparative genomics reveals high biological diversity and specific adaptations in the industrially and medically important fungal genus Aspergillus.</title>
        <authorList>
            <person name="de Vries R.P."/>
            <person name="Riley R."/>
            <person name="Wiebenga A."/>
            <person name="Aguilar-Osorio G."/>
            <person name="Amillis S."/>
            <person name="Uchima C.A."/>
            <person name="Anderluh G."/>
            <person name="Asadollahi M."/>
            <person name="Askin M."/>
            <person name="Barry K."/>
            <person name="Battaglia E."/>
            <person name="Bayram O."/>
            <person name="Benocci T."/>
            <person name="Braus-Stromeyer S.A."/>
            <person name="Caldana C."/>
            <person name="Canovas D."/>
            <person name="Cerqueira G.C."/>
            <person name="Chen F."/>
            <person name="Chen W."/>
            <person name="Choi C."/>
            <person name="Clum A."/>
            <person name="Dos Santos R.A."/>
            <person name="Damasio A.R."/>
            <person name="Diallinas G."/>
            <person name="Emri T."/>
            <person name="Fekete E."/>
            <person name="Flipphi M."/>
            <person name="Freyberg S."/>
            <person name="Gallo A."/>
            <person name="Gournas C."/>
            <person name="Habgood R."/>
            <person name="Hainaut M."/>
            <person name="Harispe M.L."/>
            <person name="Henrissat B."/>
            <person name="Hilden K.S."/>
            <person name="Hope R."/>
            <person name="Hossain A."/>
            <person name="Karabika E."/>
            <person name="Karaffa L."/>
            <person name="Karanyi Z."/>
            <person name="Krasevec N."/>
            <person name="Kuo A."/>
            <person name="Kusch H."/>
            <person name="LaButti K."/>
            <person name="Lagendijk E.L."/>
            <person name="Lapidus A."/>
            <person name="Levasseur A."/>
            <person name="Lindquist E."/>
            <person name="Lipzen A."/>
            <person name="Logrieco A.F."/>
            <person name="MacCabe A."/>
            <person name="Maekelae M.R."/>
            <person name="Malavazi I."/>
            <person name="Melin P."/>
            <person name="Meyer V."/>
            <person name="Mielnichuk N."/>
            <person name="Miskei M."/>
            <person name="Molnar A.P."/>
            <person name="Mule G."/>
            <person name="Ngan C.Y."/>
            <person name="Orejas M."/>
            <person name="Orosz E."/>
            <person name="Ouedraogo J.P."/>
            <person name="Overkamp K.M."/>
            <person name="Park H.-S."/>
            <person name="Perrone G."/>
            <person name="Piumi F."/>
            <person name="Punt P.J."/>
            <person name="Ram A.F."/>
            <person name="Ramon A."/>
            <person name="Rauscher S."/>
            <person name="Record E."/>
            <person name="Riano-Pachon D.M."/>
            <person name="Robert V."/>
            <person name="Roehrig J."/>
            <person name="Ruller R."/>
            <person name="Salamov A."/>
            <person name="Salih N.S."/>
            <person name="Samson R.A."/>
            <person name="Sandor E."/>
            <person name="Sanguinetti M."/>
            <person name="Schuetze T."/>
            <person name="Sepcic K."/>
            <person name="Shelest E."/>
            <person name="Sherlock G."/>
            <person name="Sophianopoulou V."/>
            <person name="Squina F.M."/>
            <person name="Sun H."/>
            <person name="Susca A."/>
            <person name="Todd R.B."/>
            <person name="Tsang A."/>
            <person name="Unkles S.E."/>
            <person name="van de Wiele N."/>
            <person name="van Rossen-Uffink D."/>
            <person name="Oliveira J.V."/>
            <person name="Vesth T.C."/>
            <person name="Visser J."/>
            <person name="Yu J.-H."/>
            <person name="Zhou M."/>
            <person name="Andersen M.R."/>
            <person name="Archer D.B."/>
            <person name="Baker S.E."/>
            <person name="Benoit I."/>
            <person name="Brakhage A.A."/>
            <person name="Braus G.H."/>
            <person name="Fischer R."/>
            <person name="Frisvad J.C."/>
            <person name="Goldman G.H."/>
            <person name="Houbraken J."/>
            <person name="Oakley B."/>
            <person name="Pocsi I."/>
            <person name="Scazzocchio C."/>
            <person name="Seiboth B."/>
            <person name="vanKuyk P.A."/>
            <person name="Wortman J."/>
            <person name="Dyer P.S."/>
            <person name="Grigoriev I.V."/>
        </authorList>
    </citation>
    <scope>NUCLEOTIDE SEQUENCE [LARGE SCALE GENOMIC DNA]</scope>
    <source>
        <strain evidence="3">CBS 106.47</strain>
    </source>
</reference>
<evidence type="ECO:0000313" key="3">
    <source>
        <dbReference type="Proteomes" id="UP000184063"/>
    </source>
</evidence>
<sequence>MRCLVWFGFGGIGFLCFVCRYFLFPVVYMDGAGGVWFGWGWAVSFYFLTLGSTKGRDGVLFHTAYLAPFHGFTGLHKVQKAVQMNYIKEIFITISAYSTS</sequence>
<protein>
    <submittedName>
        <fullName evidence="2">Uncharacterized protein</fullName>
    </submittedName>
</protein>
<name>A0A1M3T9K1_ASPLC</name>
<dbReference type="EMBL" id="KV878246">
    <property type="protein sequence ID" value="OJZ83420.1"/>
    <property type="molecule type" value="Genomic_DNA"/>
</dbReference>
<dbReference type="AlphaFoldDB" id="A0A1M3T9K1"/>
<dbReference type="Proteomes" id="UP000184063">
    <property type="component" value="Unassembled WGS sequence"/>
</dbReference>
<proteinExistence type="predicted"/>
<evidence type="ECO:0000256" key="1">
    <source>
        <dbReference type="SAM" id="Phobius"/>
    </source>
</evidence>